<feature type="domain" description="PX" evidence="3">
    <location>
        <begin position="243"/>
        <end position="328"/>
    </location>
</feature>
<evidence type="ECO:0000313" key="5">
    <source>
        <dbReference type="Proteomes" id="UP001189429"/>
    </source>
</evidence>
<proteinExistence type="predicted"/>
<feature type="compositionally biased region" description="Pro residues" evidence="2">
    <location>
        <begin position="133"/>
        <end position="143"/>
    </location>
</feature>
<dbReference type="InterPro" id="IPR001683">
    <property type="entry name" value="PX_dom"/>
</dbReference>
<dbReference type="InterPro" id="IPR036871">
    <property type="entry name" value="PX_dom_sf"/>
</dbReference>
<evidence type="ECO:0000256" key="1">
    <source>
        <dbReference type="SAM" id="Coils"/>
    </source>
</evidence>
<name>A0ABN9X2R8_9DINO</name>
<keyword evidence="1" id="KW-0175">Coiled coil</keyword>
<feature type="coiled-coil region" evidence="1">
    <location>
        <begin position="4"/>
        <end position="43"/>
    </location>
</feature>
<feature type="region of interest" description="Disordered" evidence="2">
    <location>
        <begin position="115"/>
        <end position="145"/>
    </location>
</feature>
<dbReference type="EMBL" id="CAUYUJ010019553">
    <property type="protein sequence ID" value="CAK0892034.1"/>
    <property type="molecule type" value="Genomic_DNA"/>
</dbReference>
<dbReference type="Proteomes" id="UP001189429">
    <property type="component" value="Unassembled WGS sequence"/>
</dbReference>
<sequence length="337" mass="37041">RRQLSEVQQQLAEQQLAEQLAELQELEQSLVREQDANAQLCRRVLEMEAILEAHRDRPETPPPADAGETQEFFIGSFFQEGHGPDLGRAVSWAAEADEAITGRTRVPAAAPVAAHPLARGPGEERKAPQPGAAVPPAPDPLAPLPELSAEPLWARPVAEDPLRARGGAAGEAGATAASGTFGPAQLDEVWRLFQPEGGRAPAEEHATGARREGRPDVPAVDILGSRDVEGTTWYLFRVAESDVDFFFLKRYSDFVSLDKALRASADHRRNAVRPQELPESGLFGLRHKLDLGGFNARRLQALRAYMETLLTQVNKLDDDPSLASFFKRDRCVRRVMR</sequence>
<feature type="non-terminal residue" evidence="4">
    <location>
        <position position="1"/>
    </location>
</feature>
<evidence type="ECO:0000256" key="2">
    <source>
        <dbReference type="SAM" id="MobiDB-lite"/>
    </source>
</evidence>
<evidence type="ECO:0000259" key="3">
    <source>
        <dbReference type="Pfam" id="PF00787"/>
    </source>
</evidence>
<evidence type="ECO:0000313" key="4">
    <source>
        <dbReference type="EMBL" id="CAK0892034.1"/>
    </source>
</evidence>
<organism evidence="4 5">
    <name type="scientific">Prorocentrum cordatum</name>
    <dbReference type="NCBI Taxonomy" id="2364126"/>
    <lineage>
        <taxon>Eukaryota</taxon>
        <taxon>Sar</taxon>
        <taxon>Alveolata</taxon>
        <taxon>Dinophyceae</taxon>
        <taxon>Prorocentrales</taxon>
        <taxon>Prorocentraceae</taxon>
        <taxon>Prorocentrum</taxon>
    </lineage>
</organism>
<dbReference type="Gene3D" id="3.30.1520.10">
    <property type="entry name" value="Phox-like domain"/>
    <property type="match status" value="1"/>
</dbReference>
<keyword evidence="5" id="KW-1185">Reference proteome</keyword>
<gene>
    <name evidence="4" type="ORF">PCOR1329_LOCUS71786</name>
</gene>
<protein>
    <recommendedName>
        <fullName evidence="3">PX domain-containing protein</fullName>
    </recommendedName>
</protein>
<dbReference type="SUPFAM" id="SSF64268">
    <property type="entry name" value="PX domain"/>
    <property type="match status" value="1"/>
</dbReference>
<reference evidence="4" key="1">
    <citation type="submission" date="2023-10" db="EMBL/GenBank/DDBJ databases">
        <authorList>
            <person name="Chen Y."/>
            <person name="Shah S."/>
            <person name="Dougan E. K."/>
            <person name="Thang M."/>
            <person name="Chan C."/>
        </authorList>
    </citation>
    <scope>NUCLEOTIDE SEQUENCE [LARGE SCALE GENOMIC DNA]</scope>
</reference>
<dbReference type="Pfam" id="PF00787">
    <property type="entry name" value="PX"/>
    <property type="match status" value="1"/>
</dbReference>
<accession>A0ABN9X2R8</accession>
<comment type="caution">
    <text evidence="4">The sequence shown here is derived from an EMBL/GenBank/DDBJ whole genome shotgun (WGS) entry which is preliminary data.</text>
</comment>